<feature type="transmembrane region" description="Helical" evidence="1">
    <location>
        <begin position="43"/>
        <end position="60"/>
    </location>
</feature>
<dbReference type="Proteomes" id="UP000887565">
    <property type="component" value="Unplaced"/>
</dbReference>
<organism evidence="2 3">
    <name type="scientific">Romanomermis culicivorax</name>
    <name type="common">Nematode worm</name>
    <dbReference type="NCBI Taxonomy" id="13658"/>
    <lineage>
        <taxon>Eukaryota</taxon>
        <taxon>Metazoa</taxon>
        <taxon>Ecdysozoa</taxon>
        <taxon>Nematoda</taxon>
        <taxon>Enoplea</taxon>
        <taxon>Dorylaimia</taxon>
        <taxon>Mermithida</taxon>
        <taxon>Mermithoidea</taxon>
        <taxon>Mermithidae</taxon>
        <taxon>Romanomermis</taxon>
    </lineage>
</organism>
<feature type="transmembrane region" description="Helical" evidence="1">
    <location>
        <begin position="188"/>
        <end position="211"/>
    </location>
</feature>
<feature type="transmembrane region" description="Helical" evidence="1">
    <location>
        <begin position="67"/>
        <end position="88"/>
    </location>
</feature>
<protein>
    <submittedName>
        <fullName evidence="3">Uncharacterized protein</fullName>
    </submittedName>
</protein>
<proteinExistence type="predicted"/>
<sequence>MRSRTNKPVDTVLYSGEQYFSAVHQKLVAVSLWPQHYGLSLDFLNYLLALTLFAAVYPSTFWRANKAFGAIFSLHSLILAFSSIFSYLSLKIMYRLRNSQHSDESSSLLLASSDANLHNPNNNRYSTAASGAAPPVFILDDKFLLALNVATTVILYASTTVVYGYGYNKFCIGLWLRNSRSRMRGQKTYKICCEGYSPHIAAIFMLILMVACKSPLLYDEMLLYQQ</sequence>
<dbReference type="InterPro" id="IPR053291">
    <property type="entry name" value="Ommatidial_diff-associated"/>
</dbReference>
<evidence type="ECO:0000256" key="1">
    <source>
        <dbReference type="SAM" id="Phobius"/>
    </source>
</evidence>
<dbReference type="WBParaSite" id="nRc.2.0.1.t17712-RA">
    <property type="protein sequence ID" value="nRc.2.0.1.t17712-RA"/>
    <property type="gene ID" value="nRc.2.0.1.g17712"/>
</dbReference>
<keyword evidence="2" id="KW-1185">Reference proteome</keyword>
<evidence type="ECO:0000313" key="3">
    <source>
        <dbReference type="WBParaSite" id="nRc.2.0.1.t17712-RA"/>
    </source>
</evidence>
<dbReference type="PANTHER" id="PTHR21579:SF20">
    <property type="entry name" value="PROTEIN TINCAR"/>
    <property type="match status" value="1"/>
</dbReference>
<keyword evidence="1" id="KW-1133">Transmembrane helix</keyword>
<reference evidence="3" key="1">
    <citation type="submission" date="2022-11" db="UniProtKB">
        <authorList>
            <consortium name="WormBaseParasite"/>
        </authorList>
    </citation>
    <scope>IDENTIFICATION</scope>
</reference>
<name>A0A915IV66_ROMCU</name>
<dbReference type="AlphaFoldDB" id="A0A915IV66"/>
<evidence type="ECO:0000313" key="2">
    <source>
        <dbReference type="Proteomes" id="UP000887565"/>
    </source>
</evidence>
<keyword evidence="1" id="KW-0472">Membrane</keyword>
<keyword evidence="1" id="KW-0812">Transmembrane</keyword>
<dbReference type="PANTHER" id="PTHR21579">
    <property type="entry name" value="PROTEIN TINCAR"/>
    <property type="match status" value="1"/>
</dbReference>
<feature type="transmembrane region" description="Helical" evidence="1">
    <location>
        <begin position="143"/>
        <end position="167"/>
    </location>
</feature>
<accession>A0A915IV66</accession>